<reference evidence="2" key="1">
    <citation type="submission" date="2019-08" db="EMBL/GenBank/DDBJ databases">
        <authorList>
            <person name="Kucharzyk K."/>
            <person name="Murdoch R.W."/>
            <person name="Higgins S."/>
            <person name="Loffler F."/>
        </authorList>
    </citation>
    <scope>NUCLEOTIDE SEQUENCE</scope>
</reference>
<evidence type="ECO:0000313" key="2">
    <source>
        <dbReference type="EMBL" id="MPM57397.1"/>
    </source>
</evidence>
<feature type="transmembrane region" description="Helical" evidence="1">
    <location>
        <begin position="42"/>
        <end position="66"/>
    </location>
</feature>
<keyword evidence="1" id="KW-1133">Transmembrane helix</keyword>
<feature type="transmembrane region" description="Helical" evidence="1">
    <location>
        <begin position="12"/>
        <end position="30"/>
    </location>
</feature>
<feature type="transmembrane region" description="Helical" evidence="1">
    <location>
        <begin position="78"/>
        <end position="97"/>
    </location>
</feature>
<evidence type="ECO:0000256" key="1">
    <source>
        <dbReference type="SAM" id="Phobius"/>
    </source>
</evidence>
<keyword evidence="1" id="KW-0812">Transmembrane</keyword>
<proteinExistence type="predicted"/>
<sequence>MTAKRIRYGTAIWTGVIVLTASFLIAPYTRELFINTTASHPYIMGFVKFAILSIMGEFLAVRLVSGHWQMIGSILPKMFIWGLLGIAIVLMFALYTGGVDAASASGLLYTGYPGIRILRAFYISAFMNLTFGPVFMAVHRITDTWIDSRVSANTRPSLGEVVSSIDWAGFMKFVVGKTIPLFWIPAHTITFLLPDQFKVIFAASLSIVLGLILTMAKKK</sequence>
<comment type="caution">
    <text evidence="2">The sequence shown here is derived from an EMBL/GenBank/DDBJ whole genome shotgun (WGS) entry which is preliminary data.</text>
</comment>
<dbReference type="EMBL" id="VSSQ01016248">
    <property type="protein sequence ID" value="MPM57397.1"/>
    <property type="molecule type" value="Genomic_DNA"/>
</dbReference>
<gene>
    <name evidence="2" type="ORF">SDC9_104219</name>
</gene>
<protein>
    <recommendedName>
        <fullName evidence="3">Mpv17-like protein</fullName>
    </recommendedName>
</protein>
<organism evidence="2">
    <name type="scientific">bioreactor metagenome</name>
    <dbReference type="NCBI Taxonomy" id="1076179"/>
    <lineage>
        <taxon>unclassified sequences</taxon>
        <taxon>metagenomes</taxon>
        <taxon>ecological metagenomes</taxon>
    </lineage>
</organism>
<feature type="transmembrane region" description="Helical" evidence="1">
    <location>
        <begin position="117"/>
        <end position="138"/>
    </location>
</feature>
<dbReference type="AlphaFoldDB" id="A0A645AW75"/>
<keyword evidence="1" id="KW-0472">Membrane</keyword>
<feature type="transmembrane region" description="Helical" evidence="1">
    <location>
        <begin position="199"/>
        <end position="216"/>
    </location>
</feature>
<evidence type="ECO:0008006" key="3">
    <source>
        <dbReference type="Google" id="ProtNLM"/>
    </source>
</evidence>
<name>A0A645AW75_9ZZZZ</name>
<accession>A0A645AW75</accession>